<dbReference type="SUPFAM" id="SSF52833">
    <property type="entry name" value="Thioredoxin-like"/>
    <property type="match status" value="1"/>
</dbReference>
<gene>
    <name evidence="8" type="ORF">FQY83_09865</name>
</gene>
<dbReference type="RefSeq" id="WP_146387519.1">
    <property type="nucleotide sequence ID" value="NZ_VOHK01000004.1"/>
</dbReference>
<evidence type="ECO:0000313" key="9">
    <source>
        <dbReference type="Proteomes" id="UP000319980"/>
    </source>
</evidence>
<evidence type="ECO:0000313" key="8">
    <source>
        <dbReference type="EMBL" id="TWT20053.1"/>
    </source>
</evidence>
<organism evidence="8 9">
    <name type="scientific">Luteimonas marina</name>
    <dbReference type="NCBI Taxonomy" id="488485"/>
    <lineage>
        <taxon>Bacteria</taxon>
        <taxon>Pseudomonadati</taxon>
        <taxon>Pseudomonadota</taxon>
        <taxon>Gammaproteobacteria</taxon>
        <taxon>Lysobacterales</taxon>
        <taxon>Lysobacteraceae</taxon>
        <taxon>Luteimonas</taxon>
    </lineage>
</organism>
<dbReference type="OrthoDB" id="9796554at2"/>
<accession>A0A5C5U0R6</accession>
<comment type="subcellular location">
    <subcellularLocation>
        <location evidence="1">Cell envelope</location>
    </subcellularLocation>
</comment>
<feature type="region of interest" description="Disordered" evidence="5">
    <location>
        <begin position="21"/>
        <end position="65"/>
    </location>
</feature>
<feature type="compositionally biased region" description="Low complexity" evidence="5">
    <location>
        <begin position="21"/>
        <end position="52"/>
    </location>
</feature>
<protein>
    <submittedName>
        <fullName evidence="8">TlpA family protein disulfide reductase</fullName>
    </submittedName>
</protein>
<evidence type="ECO:0000259" key="7">
    <source>
        <dbReference type="PROSITE" id="PS51352"/>
    </source>
</evidence>
<dbReference type="GO" id="GO:0016491">
    <property type="term" value="F:oxidoreductase activity"/>
    <property type="evidence" value="ECO:0007669"/>
    <property type="project" value="InterPro"/>
</dbReference>
<dbReference type="GO" id="GO:0016209">
    <property type="term" value="F:antioxidant activity"/>
    <property type="evidence" value="ECO:0007669"/>
    <property type="project" value="InterPro"/>
</dbReference>
<dbReference type="InterPro" id="IPR013766">
    <property type="entry name" value="Thioredoxin_domain"/>
</dbReference>
<dbReference type="CDD" id="cd02966">
    <property type="entry name" value="TlpA_like_family"/>
    <property type="match status" value="1"/>
</dbReference>
<evidence type="ECO:0000256" key="5">
    <source>
        <dbReference type="SAM" id="MobiDB-lite"/>
    </source>
</evidence>
<keyword evidence="3" id="KW-1015">Disulfide bond</keyword>
<reference evidence="8 9" key="1">
    <citation type="journal article" date="2008" name="Int. J. Syst. Evol. Microbiol.">
        <title>Luteimonas marina sp. nov., isolated from seawater.</title>
        <authorList>
            <person name="Baik K.S."/>
            <person name="Park S.C."/>
            <person name="Kim M.S."/>
            <person name="Kim E.M."/>
            <person name="Park C."/>
            <person name="Chun J."/>
            <person name="Seong C.N."/>
        </authorList>
    </citation>
    <scope>NUCLEOTIDE SEQUENCE [LARGE SCALE GENOMIC DNA]</scope>
    <source>
        <strain evidence="8 9">FR1330</strain>
    </source>
</reference>
<feature type="chain" id="PRO_5022857121" evidence="6">
    <location>
        <begin position="23"/>
        <end position="212"/>
    </location>
</feature>
<feature type="domain" description="Thioredoxin" evidence="7">
    <location>
        <begin position="40"/>
        <end position="194"/>
    </location>
</feature>
<proteinExistence type="predicted"/>
<dbReference type="PROSITE" id="PS51257">
    <property type="entry name" value="PROKAR_LIPOPROTEIN"/>
    <property type="match status" value="1"/>
</dbReference>
<sequence>MRSPAFAVLVLALLLAACQPSADQPSDAAPDAGADAPAQADPDAAAPDAATQDAEDAPRPDHPALQVATIDGGQYDLAEHRGQWVVVNFWATWCSPCLKEMPELSALHTMREHITVVGLAYEEIDVPAMQSFLTEHPVAYPIAIIDVYEPPADFETPRGLPMTYLIAPDGKVARQFLGPVTAKEIEAAIASNGGPQLEALPEAEAEATPAKA</sequence>
<dbReference type="Pfam" id="PF00578">
    <property type="entry name" value="AhpC-TSA"/>
    <property type="match status" value="1"/>
</dbReference>
<evidence type="ECO:0000256" key="6">
    <source>
        <dbReference type="SAM" id="SignalP"/>
    </source>
</evidence>
<dbReference type="InterPro" id="IPR036249">
    <property type="entry name" value="Thioredoxin-like_sf"/>
</dbReference>
<comment type="caution">
    <text evidence="8">The sequence shown here is derived from an EMBL/GenBank/DDBJ whole genome shotgun (WGS) entry which is preliminary data.</text>
</comment>
<dbReference type="AlphaFoldDB" id="A0A5C5U0R6"/>
<dbReference type="EMBL" id="VOHK01000004">
    <property type="protein sequence ID" value="TWT20053.1"/>
    <property type="molecule type" value="Genomic_DNA"/>
</dbReference>
<evidence type="ECO:0000256" key="4">
    <source>
        <dbReference type="ARBA" id="ARBA00023284"/>
    </source>
</evidence>
<dbReference type="PANTHER" id="PTHR42852">
    <property type="entry name" value="THIOL:DISULFIDE INTERCHANGE PROTEIN DSBE"/>
    <property type="match status" value="1"/>
</dbReference>
<dbReference type="GO" id="GO:0017004">
    <property type="term" value="P:cytochrome complex assembly"/>
    <property type="evidence" value="ECO:0007669"/>
    <property type="project" value="UniProtKB-KW"/>
</dbReference>
<name>A0A5C5U0R6_9GAMM</name>
<keyword evidence="4" id="KW-0676">Redox-active center</keyword>
<dbReference type="PROSITE" id="PS51352">
    <property type="entry name" value="THIOREDOXIN_2"/>
    <property type="match status" value="1"/>
</dbReference>
<dbReference type="Proteomes" id="UP000319980">
    <property type="component" value="Unassembled WGS sequence"/>
</dbReference>
<feature type="signal peptide" evidence="6">
    <location>
        <begin position="1"/>
        <end position="22"/>
    </location>
</feature>
<keyword evidence="9" id="KW-1185">Reference proteome</keyword>
<evidence type="ECO:0000256" key="3">
    <source>
        <dbReference type="ARBA" id="ARBA00023157"/>
    </source>
</evidence>
<dbReference type="InterPro" id="IPR000866">
    <property type="entry name" value="AhpC/TSA"/>
</dbReference>
<dbReference type="GO" id="GO:0030313">
    <property type="term" value="C:cell envelope"/>
    <property type="evidence" value="ECO:0007669"/>
    <property type="project" value="UniProtKB-SubCell"/>
</dbReference>
<dbReference type="PANTHER" id="PTHR42852:SF6">
    <property type="entry name" value="THIOL:DISULFIDE INTERCHANGE PROTEIN DSBE"/>
    <property type="match status" value="1"/>
</dbReference>
<evidence type="ECO:0000256" key="2">
    <source>
        <dbReference type="ARBA" id="ARBA00022748"/>
    </source>
</evidence>
<dbReference type="Gene3D" id="3.40.30.10">
    <property type="entry name" value="Glutaredoxin"/>
    <property type="match status" value="1"/>
</dbReference>
<keyword evidence="2" id="KW-0201">Cytochrome c-type biogenesis</keyword>
<keyword evidence="6" id="KW-0732">Signal</keyword>
<dbReference type="InterPro" id="IPR050553">
    <property type="entry name" value="Thioredoxin_ResA/DsbE_sf"/>
</dbReference>
<evidence type="ECO:0000256" key="1">
    <source>
        <dbReference type="ARBA" id="ARBA00004196"/>
    </source>
</evidence>